<reference evidence="7" key="1">
    <citation type="submission" date="2021-11" db="EMBL/GenBank/DDBJ databases">
        <title>Cultivation dependent microbiological survey of springs from the worlds oldest radium mine currently devoted to the extraction of radon-saturated water.</title>
        <authorList>
            <person name="Kapinusova G."/>
            <person name="Smrhova T."/>
            <person name="Strejcek M."/>
            <person name="Suman J."/>
            <person name="Jani K."/>
            <person name="Pajer P."/>
            <person name="Uhlik O."/>
        </authorList>
    </citation>
    <scope>NUCLEOTIDE SEQUENCE [LARGE SCALE GENOMIC DNA]</scope>
    <source>
        <strain evidence="7">J379</strain>
    </source>
</reference>
<evidence type="ECO:0000256" key="1">
    <source>
        <dbReference type="ARBA" id="ARBA00022729"/>
    </source>
</evidence>
<gene>
    <name evidence="6" type="ORF">LRS13_09985</name>
</gene>
<evidence type="ECO:0000313" key="7">
    <source>
        <dbReference type="Proteomes" id="UP001058860"/>
    </source>
</evidence>
<proteinExistence type="predicted"/>
<keyword evidence="3" id="KW-0472">Membrane</keyword>
<name>A0ABY5PN42_9ACTN</name>
<dbReference type="PANTHER" id="PTHR21666:SF289">
    <property type="entry name" value="L-ALA--D-GLU ENDOPEPTIDASE"/>
    <property type="match status" value="1"/>
</dbReference>
<keyword evidence="3" id="KW-0812">Transmembrane</keyword>
<feature type="domain" description="M23ase beta-sheet core" evidence="5">
    <location>
        <begin position="47"/>
        <end position="143"/>
    </location>
</feature>
<feature type="compositionally biased region" description="Pro residues" evidence="2">
    <location>
        <begin position="152"/>
        <end position="162"/>
    </location>
</feature>
<sequence length="234" mass="24495">MPRLALAPIVLLLLLTDVAHAAPWRPPVDGEPARRFAVGPDRFAAGQHRGVDLAAPVGTPVRAACGGRVRFAGTVGDAGRAVSVTCGRLVASYLHLATIDVRRGGWVPPGARIGTVGRSGRPRGAPHLHLGARRVADGRYVDPLTLLGSAPGPAPPVAPPPGRARRPGLEPRVVPVRPRPVIEPARDRAAVPWAALAGLVVLVLGAIPATSARRRRCRRRAADQALHGVAHARR</sequence>
<feature type="signal peptide" evidence="4">
    <location>
        <begin position="1"/>
        <end position="21"/>
    </location>
</feature>
<keyword evidence="1 4" id="KW-0732">Signal</keyword>
<dbReference type="InterPro" id="IPR050570">
    <property type="entry name" value="Cell_wall_metabolism_enzyme"/>
</dbReference>
<evidence type="ECO:0000256" key="2">
    <source>
        <dbReference type="SAM" id="MobiDB-lite"/>
    </source>
</evidence>
<keyword evidence="3" id="KW-1133">Transmembrane helix</keyword>
<feature type="chain" id="PRO_5045543375" evidence="4">
    <location>
        <begin position="22"/>
        <end position="234"/>
    </location>
</feature>
<dbReference type="PANTHER" id="PTHR21666">
    <property type="entry name" value="PEPTIDASE-RELATED"/>
    <property type="match status" value="1"/>
</dbReference>
<dbReference type="InterPro" id="IPR011055">
    <property type="entry name" value="Dup_hybrid_motif"/>
</dbReference>
<dbReference type="CDD" id="cd12797">
    <property type="entry name" value="M23_peptidase"/>
    <property type="match status" value="1"/>
</dbReference>
<dbReference type="SUPFAM" id="SSF51261">
    <property type="entry name" value="Duplicated hybrid motif"/>
    <property type="match status" value="1"/>
</dbReference>
<dbReference type="InterPro" id="IPR016047">
    <property type="entry name" value="M23ase_b-sheet_dom"/>
</dbReference>
<accession>A0ABY5PN42</accession>
<evidence type="ECO:0000256" key="3">
    <source>
        <dbReference type="SAM" id="Phobius"/>
    </source>
</evidence>
<feature type="transmembrane region" description="Helical" evidence="3">
    <location>
        <begin position="190"/>
        <end position="210"/>
    </location>
</feature>
<dbReference type="Proteomes" id="UP001058860">
    <property type="component" value="Chromosome"/>
</dbReference>
<organism evidence="6 7">
    <name type="scientific">Svornostia abyssi</name>
    <dbReference type="NCBI Taxonomy" id="2898438"/>
    <lineage>
        <taxon>Bacteria</taxon>
        <taxon>Bacillati</taxon>
        <taxon>Actinomycetota</taxon>
        <taxon>Thermoleophilia</taxon>
        <taxon>Solirubrobacterales</taxon>
        <taxon>Baekduiaceae</taxon>
        <taxon>Svornostia</taxon>
    </lineage>
</organism>
<protein>
    <submittedName>
        <fullName evidence="6">M23 family metallopeptidase</fullName>
    </submittedName>
</protein>
<dbReference type="Gene3D" id="2.70.70.10">
    <property type="entry name" value="Glucose Permease (Domain IIA)"/>
    <property type="match status" value="1"/>
</dbReference>
<evidence type="ECO:0000259" key="5">
    <source>
        <dbReference type="Pfam" id="PF01551"/>
    </source>
</evidence>
<evidence type="ECO:0000313" key="6">
    <source>
        <dbReference type="EMBL" id="UUY05825.1"/>
    </source>
</evidence>
<dbReference type="Pfam" id="PF01551">
    <property type="entry name" value="Peptidase_M23"/>
    <property type="match status" value="1"/>
</dbReference>
<dbReference type="RefSeq" id="WP_353866266.1">
    <property type="nucleotide sequence ID" value="NZ_CP088295.1"/>
</dbReference>
<feature type="region of interest" description="Disordered" evidence="2">
    <location>
        <begin position="148"/>
        <end position="171"/>
    </location>
</feature>
<keyword evidence="7" id="KW-1185">Reference proteome</keyword>
<evidence type="ECO:0000256" key="4">
    <source>
        <dbReference type="SAM" id="SignalP"/>
    </source>
</evidence>
<dbReference type="EMBL" id="CP088295">
    <property type="protein sequence ID" value="UUY05825.1"/>
    <property type="molecule type" value="Genomic_DNA"/>
</dbReference>